<reference evidence="3 4" key="1">
    <citation type="journal article" date="2017" name="PLoS Biol.">
        <title>The sea cucumber genome provides insights into morphological evolution and visceral regeneration.</title>
        <authorList>
            <person name="Zhang X."/>
            <person name="Sun L."/>
            <person name="Yuan J."/>
            <person name="Sun Y."/>
            <person name="Gao Y."/>
            <person name="Zhang L."/>
            <person name="Li S."/>
            <person name="Dai H."/>
            <person name="Hamel J.F."/>
            <person name="Liu C."/>
            <person name="Yu Y."/>
            <person name="Liu S."/>
            <person name="Lin W."/>
            <person name="Guo K."/>
            <person name="Jin S."/>
            <person name="Xu P."/>
            <person name="Storey K.B."/>
            <person name="Huan P."/>
            <person name="Zhang T."/>
            <person name="Zhou Y."/>
            <person name="Zhang J."/>
            <person name="Lin C."/>
            <person name="Li X."/>
            <person name="Xing L."/>
            <person name="Huo D."/>
            <person name="Sun M."/>
            <person name="Wang L."/>
            <person name="Mercier A."/>
            <person name="Li F."/>
            <person name="Yang H."/>
            <person name="Xiang J."/>
        </authorList>
    </citation>
    <scope>NUCLEOTIDE SEQUENCE [LARGE SCALE GENOMIC DNA]</scope>
    <source>
        <strain evidence="3">Shaxun</strain>
        <tissue evidence="3">Muscle</tissue>
    </source>
</reference>
<dbReference type="SUPFAM" id="SSF140741">
    <property type="entry name" value="RUN domain-like"/>
    <property type="match status" value="1"/>
</dbReference>
<dbReference type="AlphaFoldDB" id="A0A2G8JJ11"/>
<dbReference type="Proteomes" id="UP000230750">
    <property type="component" value="Unassembled WGS sequence"/>
</dbReference>
<sequence>MTQLFRVLDRTIQLKLRPKTHSEECKTLLGDLKSIVESLLVVNTTSVWSTVGGLSRLVKQLDKILSHGLKEEGGDYWPFILNLRQLQPTLAPAVEKVNRQSESQGTRQGHFWLQSSLEQLTVSGQLQILLASGRMQQYYLDYALVCQPAFTQALLTCLRAIEHNDSCLLAELDYSLFQMQRSITRQEPSFPPRSAFNPFSYQGSNELGSRLYPPIFIEPCDVNGNEPSENGVIKRKNNKMQVPLSRLSSEEEFVPSKRVRESHQGRSARSHRNLQVEEDAIMEDNSNVRVTENEMPWEATRGAEVVREDPTKNENSYEVRRKGPVRRYHSHAGRASKGAEASVRPDTDYHVSLFSPEGKDNWERSIKKHDQFGSVKSRSRLRKLSTDASMSQHEKLLRRRNAHKRWHSEHLTQKEARRIMEEEAKASNDDSDGGEYSSSLPDHERQWYHGIQSPMVDGYFPQPSEGESLMSFLSSQDFATCPELDRENAHFCISEAIISAVEQIKCKQMKQRCDSDQMHRTRRYKS</sequence>
<dbReference type="InterPro" id="IPR037213">
    <property type="entry name" value="Run_dom_sf"/>
</dbReference>
<protein>
    <submittedName>
        <fullName evidence="3">Putative run domain Beclin-1 interacting and cysteine-rich containing protein isoform X1</fullName>
    </submittedName>
</protein>
<dbReference type="OrthoDB" id="10067503at2759"/>
<feature type="domain" description="RUN" evidence="2">
    <location>
        <begin position="48"/>
        <end position="175"/>
    </location>
</feature>
<feature type="region of interest" description="Disordered" evidence="1">
    <location>
        <begin position="372"/>
        <end position="416"/>
    </location>
</feature>
<feature type="compositionally biased region" description="Basic residues" evidence="1">
    <location>
        <begin position="396"/>
        <end position="407"/>
    </location>
</feature>
<feature type="compositionally biased region" description="Basic and acidic residues" evidence="1">
    <location>
        <begin position="254"/>
        <end position="264"/>
    </location>
</feature>
<dbReference type="STRING" id="307972.A0A2G8JJ11"/>
<evidence type="ECO:0000313" key="3">
    <source>
        <dbReference type="EMBL" id="PIK35736.1"/>
    </source>
</evidence>
<keyword evidence="4" id="KW-1185">Reference proteome</keyword>
<dbReference type="Pfam" id="PF02759">
    <property type="entry name" value="RUN"/>
    <property type="match status" value="1"/>
</dbReference>
<name>A0A2G8JJ11_STIJA</name>
<dbReference type="InterPro" id="IPR048569">
    <property type="entry name" value="RUBC_PIKBD"/>
</dbReference>
<dbReference type="InterPro" id="IPR004012">
    <property type="entry name" value="Run_dom"/>
</dbReference>
<evidence type="ECO:0000259" key="2">
    <source>
        <dbReference type="PROSITE" id="PS50826"/>
    </source>
</evidence>
<dbReference type="Pfam" id="PF21054">
    <property type="entry name" value="RUBC_PIKBD"/>
    <property type="match status" value="1"/>
</dbReference>
<organism evidence="3 4">
    <name type="scientific">Stichopus japonicus</name>
    <name type="common">Sea cucumber</name>
    <dbReference type="NCBI Taxonomy" id="307972"/>
    <lineage>
        <taxon>Eukaryota</taxon>
        <taxon>Metazoa</taxon>
        <taxon>Echinodermata</taxon>
        <taxon>Eleutherozoa</taxon>
        <taxon>Echinozoa</taxon>
        <taxon>Holothuroidea</taxon>
        <taxon>Aspidochirotacea</taxon>
        <taxon>Aspidochirotida</taxon>
        <taxon>Stichopodidae</taxon>
        <taxon>Apostichopus</taxon>
    </lineage>
</organism>
<feature type="region of interest" description="Disordered" evidence="1">
    <location>
        <begin position="244"/>
        <end position="271"/>
    </location>
</feature>
<accession>A0A2G8JJ11</accession>
<evidence type="ECO:0000313" key="4">
    <source>
        <dbReference type="Proteomes" id="UP000230750"/>
    </source>
</evidence>
<proteinExistence type="predicted"/>
<dbReference type="EMBL" id="MRZV01001825">
    <property type="protein sequence ID" value="PIK35736.1"/>
    <property type="molecule type" value="Genomic_DNA"/>
</dbReference>
<dbReference type="PROSITE" id="PS50826">
    <property type="entry name" value="RUN"/>
    <property type="match status" value="1"/>
</dbReference>
<comment type="caution">
    <text evidence="3">The sequence shown here is derived from an EMBL/GenBank/DDBJ whole genome shotgun (WGS) entry which is preliminary data.</text>
</comment>
<gene>
    <name evidence="3" type="ORF">BSL78_27432</name>
</gene>
<evidence type="ECO:0000256" key="1">
    <source>
        <dbReference type="SAM" id="MobiDB-lite"/>
    </source>
</evidence>
<dbReference type="Gene3D" id="1.20.58.900">
    <property type="match status" value="1"/>
</dbReference>
<dbReference type="CDD" id="cd17686">
    <property type="entry name" value="RUN_RUBCN"/>
    <property type="match status" value="1"/>
</dbReference>